<feature type="region of interest" description="Disordered" evidence="1">
    <location>
        <begin position="65"/>
        <end position="116"/>
    </location>
</feature>
<dbReference type="Proteomes" id="UP000654573">
    <property type="component" value="Unassembled WGS sequence"/>
</dbReference>
<feature type="compositionally biased region" description="Basic and acidic residues" evidence="1">
    <location>
        <begin position="66"/>
        <end position="89"/>
    </location>
</feature>
<protein>
    <recommendedName>
        <fullName evidence="4">Cysteine-rich VLP domain-containing protein</fullName>
    </recommendedName>
</protein>
<proteinExistence type="predicted"/>
<accession>A0ABR7FA70</accession>
<comment type="caution">
    <text evidence="2">The sequence shown here is derived from an EMBL/GenBank/DDBJ whole genome shotgun (WGS) entry which is preliminary data.</text>
</comment>
<dbReference type="EMBL" id="JACOOU010000002">
    <property type="protein sequence ID" value="MBC5672109.1"/>
    <property type="molecule type" value="Genomic_DNA"/>
</dbReference>
<name>A0ABR7FA70_9FIRM</name>
<feature type="compositionally biased region" description="Polar residues" evidence="1">
    <location>
        <begin position="90"/>
        <end position="99"/>
    </location>
</feature>
<evidence type="ECO:0000313" key="2">
    <source>
        <dbReference type="EMBL" id="MBC5672109.1"/>
    </source>
</evidence>
<gene>
    <name evidence="2" type="ORF">H8S76_07590</name>
</gene>
<evidence type="ECO:0000256" key="1">
    <source>
        <dbReference type="SAM" id="MobiDB-lite"/>
    </source>
</evidence>
<dbReference type="RefSeq" id="WP_033144028.1">
    <property type="nucleotide sequence ID" value="NZ_JACOOU010000002.1"/>
</dbReference>
<organism evidence="2 3">
    <name type="scientific">Blautia celeris</name>
    <dbReference type="NCBI Taxonomy" id="2763026"/>
    <lineage>
        <taxon>Bacteria</taxon>
        <taxon>Bacillati</taxon>
        <taxon>Bacillota</taxon>
        <taxon>Clostridia</taxon>
        <taxon>Lachnospirales</taxon>
        <taxon>Lachnospiraceae</taxon>
        <taxon>Blautia</taxon>
    </lineage>
</organism>
<sequence length="116" mass="13879">MRAISEMYKRSGGTDYRNLCAECDNFFRENRRFCCRLYQEAGGTRQWQPQWIACRYFNLPYLPEQNRGKTEQNRGKAEQRQGEPEREETGQISEQQEGVQMSIFDYPEYLSGRERT</sequence>
<keyword evidence="3" id="KW-1185">Reference proteome</keyword>
<evidence type="ECO:0008006" key="4">
    <source>
        <dbReference type="Google" id="ProtNLM"/>
    </source>
</evidence>
<evidence type="ECO:0000313" key="3">
    <source>
        <dbReference type="Proteomes" id="UP000654573"/>
    </source>
</evidence>
<reference evidence="2 3" key="1">
    <citation type="submission" date="2020-08" db="EMBL/GenBank/DDBJ databases">
        <title>Genome public.</title>
        <authorList>
            <person name="Liu C."/>
            <person name="Sun Q."/>
        </authorList>
    </citation>
    <scope>NUCLEOTIDE SEQUENCE [LARGE SCALE GENOMIC DNA]</scope>
    <source>
        <strain evidence="2 3">NSJ-34</strain>
    </source>
</reference>